<keyword evidence="4" id="KW-0456">Lyase</keyword>
<protein>
    <submittedName>
        <fullName evidence="4">Aminotransferase cobD</fullName>
        <ecNumber evidence="4">4.1.1.81</ecNumber>
    </submittedName>
</protein>
<accession>A0A174E097</accession>
<dbReference type="AlphaFoldDB" id="A0A174E097"/>
<keyword evidence="2" id="KW-0663">Pyridoxal phosphate</keyword>
<evidence type="ECO:0000256" key="2">
    <source>
        <dbReference type="ARBA" id="ARBA00022898"/>
    </source>
</evidence>
<dbReference type="InterPro" id="IPR015421">
    <property type="entry name" value="PyrdxlP-dep_Trfase_major"/>
</dbReference>
<dbReference type="Proteomes" id="UP000095594">
    <property type="component" value="Unassembled WGS sequence"/>
</dbReference>
<reference evidence="4 5" key="1">
    <citation type="submission" date="2015-09" db="EMBL/GenBank/DDBJ databases">
        <authorList>
            <consortium name="Pathogen Informatics"/>
        </authorList>
    </citation>
    <scope>NUCLEOTIDE SEQUENCE [LARGE SCALE GENOMIC DNA]</scope>
    <source>
        <strain evidence="4 5">2789STDY5834856</strain>
    </source>
</reference>
<evidence type="ECO:0000313" key="4">
    <source>
        <dbReference type="EMBL" id="CUO29918.1"/>
    </source>
</evidence>
<dbReference type="CDD" id="cd00609">
    <property type="entry name" value="AAT_like"/>
    <property type="match status" value="1"/>
</dbReference>
<dbReference type="OrthoDB" id="9813612at2"/>
<gene>
    <name evidence="4" type="primary">cobD_2</name>
    <name evidence="4" type="ORF">ERS852471_01305</name>
</gene>
<dbReference type="Pfam" id="PF00155">
    <property type="entry name" value="Aminotran_1_2"/>
    <property type="match status" value="1"/>
</dbReference>
<organism evidence="4 5">
    <name type="scientific">Clostridium disporicum</name>
    <dbReference type="NCBI Taxonomy" id="84024"/>
    <lineage>
        <taxon>Bacteria</taxon>
        <taxon>Bacillati</taxon>
        <taxon>Bacillota</taxon>
        <taxon>Clostridia</taxon>
        <taxon>Eubacteriales</taxon>
        <taxon>Clostridiaceae</taxon>
        <taxon>Clostridium</taxon>
    </lineage>
</organism>
<dbReference type="InterPro" id="IPR004839">
    <property type="entry name" value="Aminotransferase_I/II_large"/>
</dbReference>
<feature type="domain" description="Aminotransferase class I/classII large" evidence="3">
    <location>
        <begin position="22"/>
        <end position="350"/>
    </location>
</feature>
<dbReference type="SUPFAM" id="SSF53383">
    <property type="entry name" value="PLP-dependent transferases"/>
    <property type="match status" value="1"/>
</dbReference>
<dbReference type="GO" id="GO:0008483">
    <property type="term" value="F:transaminase activity"/>
    <property type="evidence" value="ECO:0007669"/>
    <property type="project" value="UniProtKB-KW"/>
</dbReference>
<dbReference type="Gene3D" id="3.90.1150.10">
    <property type="entry name" value="Aspartate Aminotransferase, domain 1"/>
    <property type="match status" value="1"/>
</dbReference>
<evidence type="ECO:0000256" key="1">
    <source>
        <dbReference type="ARBA" id="ARBA00001933"/>
    </source>
</evidence>
<dbReference type="PANTHER" id="PTHR42885:SF1">
    <property type="entry name" value="THREONINE-PHOSPHATE DECARBOXYLASE"/>
    <property type="match status" value="1"/>
</dbReference>
<proteinExistence type="predicted"/>
<evidence type="ECO:0000313" key="5">
    <source>
        <dbReference type="Proteomes" id="UP000095594"/>
    </source>
</evidence>
<evidence type="ECO:0000259" key="3">
    <source>
        <dbReference type="Pfam" id="PF00155"/>
    </source>
</evidence>
<comment type="cofactor">
    <cofactor evidence="1">
        <name>pyridoxal 5'-phosphate</name>
        <dbReference type="ChEBI" id="CHEBI:597326"/>
    </cofactor>
</comment>
<sequence length="360" mass="41106">MNKTLTSHGGDIYTEGLLKGKELIDYSSNINLLGVPSSFYEGIKEATNLINYYPDIQYRSTKEAIIKYHKISIDNDNIILGNGAAEVLDLAISTLKSICIIAPSFSEYEISAKKYGLEIKYSYLNGDMTYNYEDILDKLKVCDGIIIANPNNPNGSNIDKEKFKFILNYCEKNGKRIIIDEAFVEFSGDKAKSFIDEVNNYKSLIIVRAITKYFALPGIRLGWAISSDKKILSKLRGKQLPWNINTFAALSLRYLLEDSEYIEKSLKVNINEKEFLIQELRKLNVINRVFDSNSNFVLCKLENSTDNELFEFALSKGILIRKCGNYRGLDSSFIRLAVKSRENNEILLDMLKCFENIRRD</sequence>
<dbReference type="EMBL" id="CYZX01000007">
    <property type="protein sequence ID" value="CUO29918.1"/>
    <property type="molecule type" value="Genomic_DNA"/>
</dbReference>
<name>A0A174E097_9CLOT</name>
<dbReference type="GO" id="GO:0048472">
    <property type="term" value="F:threonine-phosphate decarboxylase activity"/>
    <property type="evidence" value="ECO:0007669"/>
    <property type="project" value="UniProtKB-EC"/>
</dbReference>
<dbReference type="RefSeq" id="WP_055264885.1">
    <property type="nucleotide sequence ID" value="NZ_CABIXQ010000007.1"/>
</dbReference>
<keyword evidence="4" id="KW-0808">Transferase</keyword>
<dbReference type="GO" id="GO:0030170">
    <property type="term" value="F:pyridoxal phosphate binding"/>
    <property type="evidence" value="ECO:0007669"/>
    <property type="project" value="InterPro"/>
</dbReference>
<dbReference type="EC" id="4.1.1.81" evidence="4"/>
<dbReference type="Gene3D" id="3.40.640.10">
    <property type="entry name" value="Type I PLP-dependent aspartate aminotransferase-like (Major domain)"/>
    <property type="match status" value="1"/>
</dbReference>
<keyword evidence="4" id="KW-0032">Aminotransferase</keyword>
<dbReference type="PANTHER" id="PTHR42885">
    <property type="entry name" value="HISTIDINOL-PHOSPHATE AMINOTRANSFERASE-RELATED"/>
    <property type="match status" value="1"/>
</dbReference>
<dbReference type="InterPro" id="IPR015424">
    <property type="entry name" value="PyrdxlP-dep_Trfase"/>
</dbReference>
<dbReference type="InterPro" id="IPR015422">
    <property type="entry name" value="PyrdxlP-dep_Trfase_small"/>
</dbReference>